<evidence type="ECO:0000313" key="5">
    <source>
        <dbReference type="Proteomes" id="UP001642464"/>
    </source>
</evidence>
<dbReference type="InterPro" id="IPR011047">
    <property type="entry name" value="Quinoprotein_ADH-like_sf"/>
</dbReference>
<sequence>MPRLLLAWLIVFCAVIETDAADHVYVSVAQENRIALYACDPTDGTLTHRGDTLVEGQPGALASDPSHQYLFASIRSTGELASFRIAPDGALTLVSKVPAGADPAYVATDRTGNYLLSAYYRAGKVAVHAIDEAGRLSHEPLQTIPTDEKAHAILTDPSNRFAFVPHTGPNAIYQFQFDAETGRLTPNTPAKVDTRDNTGPRHLGFHPTEPLAFVDNEQGSSVTPFRLDTTTGRLSEIERETFSTIPHEFDERNSCARLQIHPTGRFLYAANRGHDSIAGFRINAEKGQLHGLGQFPTEATPRGFDITSDGTYLIAAGQSSGKLATYRIDPATGKLSPLATLPIGKAPWWVQTVPATEQVSIETTSPAWPNWMGPNHDGISRETGWSTDWPSSGLPVVWSREIGVGFSSVSIADGRLFTMGHHSGGETVWALDAATGEVLWQHEYRGALIPNLHEGGPASTPTIDGDFVYTLGKEGQFYCLRADTGETVWEHDLRRMLGVSTPEWGFSSSPYILGEQVILEAGRVVSFHKETGERIWQTERHEAGYGTAALLEQDGRTLLATLDCDGLRITDSTDGSHVAFTDWESPFGTNSTTPIVAGNQIYISTGYNVGCGLFRFEDNQLHQQYANREMRNHFNNSILYEGHLYGFDGNSNLGRVVQLKCMNLETGNIAWVQRGFGCGSLMIADGKLLILSDKGTLAVAEASPEGYQELARSRFLEGRCWTVPVLLDGHIYGRNAHGHLTCVALPMTGK</sequence>
<comment type="caution">
    <text evidence="4">The sequence shown here is derived from an EMBL/GenBank/DDBJ whole genome shotgun (WGS) entry which is preliminary data.</text>
</comment>
<dbReference type="SUPFAM" id="SSF51004">
    <property type="entry name" value="C-terminal (heme d1) domain of cytochrome cd1-nitrite reductase"/>
    <property type="match status" value="1"/>
</dbReference>
<dbReference type="Pfam" id="PF13360">
    <property type="entry name" value="PQQ_2"/>
    <property type="match status" value="1"/>
</dbReference>
<proteinExistence type="inferred from homology"/>
<dbReference type="Gene3D" id="2.130.10.10">
    <property type="entry name" value="YVTN repeat-like/Quinoprotein amine dehydrogenase"/>
    <property type="match status" value="2"/>
</dbReference>
<dbReference type="InterPro" id="IPR015943">
    <property type="entry name" value="WD40/YVTN_repeat-like_dom_sf"/>
</dbReference>
<dbReference type="PANTHER" id="PTHR30344">
    <property type="entry name" value="6-PHOSPHOGLUCONOLACTONASE-RELATED"/>
    <property type="match status" value="1"/>
</dbReference>
<dbReference type="SUPFAM" id="SSF50998">
    <property type="entry name" value="Quinoprotein alcohol dehydrogenase-like"/>
    <property type="match status" value="1"/>
</dbReference>
<comment type="similarity">
    <text evidence="1">Belongs to the cycloisomerase 2 family.</text>
</comment>
<evidence type="ECO:0000313" key="4">
    <source>
        <dbReference type="EMBL" id="CAK9114903.1"/>
    </source>
</evidence>
<reference evidence="4 5" key="1">
    <citation type="submission" date="2024-02" db="EMBL/GenBank/DDBJ databases">
        <authorList>
            <person name="Chen Y."/>
            <person name="Shah S."/>
            <person name="Dougan E. K."/>
            <person name="Thang M."/>
            <person name="Chan C."/>
        </authorList>
    </citation>
    <scope>NUCLEOTIDE SEQUENCE [LARGE SCALE GENOMIC DNA]</scope>
</reference>
<feature type="signal peptide" evidence="2">
    <location>
        <begin position="1"/>
        <end position="20"/>
    </location>
</feature>
<protein>
    <submittedName>
        <fullName evidence="4">6-phosphogluconolactonase (6-P-gluconolactonase)</fullName>
    </submittedName>
</protein>
<dbReference type="Proteomes" id="UP001642464">
    <property type="component" value="Unassembled WGS sequence"/>
</dbReference>
<dbReference type="InterPro" id="IPR019405">
    <property type="entry name" value="Lactonase_7-beta_prop"/>
</dbReference>
<organism evidence="4 5">
    <name type="scientific">Durusdinium trenchii</name>
    <dbReference type="NCBI Taxonomy" id="1381693"/>
    <lineage>
        <taxon>Eukaryota</taxon>
        <taxon>Sar</taxon>
        <taxon>Alveolata</taxon>
        <taxon>Dinophyceae</taxon>
        <taxon>Suessiales</taxon>
        <taxon>Symbiodiniaceae</taxon>
        <taxon>Durusdinium</taxon>
    </lineage>
</organism>
<evidence type="ECO:0000256" key="2">
    <source>
        <dbReference type="SAM" id="SignalP"/>
    </source>
</evidence>
<dbReference type="EMBL" id="CAXAMM010044487">
    <property type="protein sequence ID" value="CAK9114903.1"/>
    <property type="molecule type" value="Genomic_DNA"/>
</dbReference>
<evidence type="ECO:0000259" key="3">
    <source>
        <dbReference type="Pfam" id="PF13360"/>
    </source>
</evidence>
<accession>A0ABP0SRH4</accession>
<dbReference type="SMART" id="SM00564">
    <property type="entry name" value="PQQ"/>
    <property type="match status" value="3"/>
</dbReference>
<gene>
    <name evidence="4" type="ORF">SCF082_LOCUS53205</name>
</gene>
<keyword evidence="2" id="KW-0732">Signal</keyword>
<evidence type="ECO:0000256" key="1">
    <source>
        <dbReference type="ARBA" id="ARBA00005564"/>
    </source>
</evidence>
<dbReference type="PANTHER" id="PTHR30344:SF1">
    <property type="entry name" value="6-PHOSPHOGLUCONOLACTONASE"/>
    <property type="match status" value="1"/>
</dbReference>
<dbReference type="InterPro" id="IPR018391">
    <property type="entry name" value="PQQ_b-propeller_rpt"/>
</dbReference>
<dbReference type="InterPro" id="IPR011048">
    <property type="entry name" value="Haem_d1_sf"/>
</dbReference>
<dbReference type="Pfam" id="PF10282">
    <property type="entry name" value="Lactonase"/>
    <property type="match status" value="1"/>
</dbReference>
<keyword evidence="5" id="KW-1185">Reference proteome</keyword>
<dbReference type="InterPro" id="IPR002372">
    <property type="entry name" value="PQQ_rpt_dom"/>
</dbReference>
<name>A0ABP0SRH4_9DINO</name>
<feature type="domain" description="Pyrrolo-quinoline quinone repeat" evidence="3">
    <location>
        <begin position="426"/>
        <end position="672"/>
    </location>
</feature>
<feature type="chain" id="PRO_5045160986" evidence="2">
    <location>
        <begin position="21"/>
        <end position="750"/>
    </location>
</feature>
<dbReference type="InterPro" id="IPR050282">
    <property type="entry name" value="Cycloisomerase_2"/>
</dbReference>